<dbReference type="PANTHER" id="PTHR31649:SF10">
    <property type="entry name" value="IP19903P-RELATED"/>
    <property type="match status" value="1"/>
</dbReference>
<accession>A0AAN7P156</accession>
<gene>
    <name evidence="2" type="ORF">RN001_014124</name>
</gene>
<protein>
    <submittedName>
        <fullName evidence="2">Uncharacterized protein</fullName>
    </submittedName>
</protein>
<dbReference type="AlphaFoldDB" id="A0AAN7P156"/>
<keyword evidence="3" id="KW-1185">Reference proteome</keyword>
<reference evidence="3" key="1">
    <citation type="submission" date="2023-01" db="EMBL/GenBank/DDBJ databases">
        <title>Key to firefly adult light organ development and bioluminescence: homeobox transcription factors regulate luciferase expression and transportation to peroxisome.</title>
        <authorList>
            <person name="Fu X."/>
        </authorList>
    </citation>
    <scope>NUCLEOTIDE SEQUENCE [LARGE SCALE GENOMIC DNA]</scope>
</reference>
<keyword evidence="1" id="KW-1133">Transmembrane helix</keyword>
<evidence type="ECO:0000313" key="2">
    <source>
        <dbReference type="EMBL" id="KAK4874764.1"/>
    </source>
</evidence>
<keyword evidence="1" id="KW-0812">Transmembrane</keyword>
<feature type="transmembrane region" description="Helical" evidence="1">
    <location>
        <begin position="257"/>
        <end position="278"/>
    </location>
</feature>
<evidence type="ECO:0000313" key="3">
    <source>
        <dbReference type="Proteomes" id="UP001353858"/>
    </source>
</evidence>
<proteinExistence type="predicted"/>
<sequence length="281" mass="32396">MICSNEVSLEPCSCWEGYKAEATANGVICVGIYVFKTMPCNQIKEPRCECSKEANGILTDKVGSHCAKYEEVLLFIFGFVGVHSQNFVEDYCWRDYNGEIPHDALKCGTDRAKKAIYVGQVLYENKLIPGKIHENDANIHFEFYRAYTANETIKILCVRHPERFEWIQVKYYEVFHMNNKHLFLGGYEKGYDTYIGRAKSHGELTVGKVICSPTNCIRLTTIENGSWYDHDEFEILTYNPDAVLSHNPFDMDDGQTFVPYLLLFLMIVMLLVILFLILRRC</sequence>
<dbReference type="InterPro" id="IPR006616">
    <property type="entry name" value="DM9_repeat"/>
</dbReference>
<keyword evidence="1" id="KW-0472">Membrane</keyword>
<dbReference type="SMART" id="SM00696">
    <property type="entry name" value="DM9"/>
    <property type="match status" value="1"/>
</dbReference>
<dbReference type="PANTHER" id="PTHR31649">
    <property type="entry name" value="AGAP009604-PA"/>
    <property type="match status" value="1"/>
</dbReference>
<dbReference type="EMBL" id="JARPUR010000006">
    <property type="protein sequence ID" value="KAK4874764.1"/>
    <property type="molecule type" value="Genomic_DNA"/>
</dbReference>
<organism evidence="2 3">
    <name type="scientific">Aquatica leii</name>
    <dbReference type="NCBI Taxonomy" id="1421715"/>
    <lineage>
        <taxon>Eukaryota</taxon>
        <taxon>Metazoa</taxon>
        <taxon>Ecdysozoa</taxon>
        <taxon>Arthropoda</taxon>
        <taxon>Hexapoda</taxon>
        <taxon>Insecta</taxon>
        <taxon>Pterygota</taxon>
        <taxon>Neoptera</taxon>
        <taxon>Endopterygota</taxon>
        <taxon>Coleoptera</taxon>
        <taxon>Polyphaga</taxon>
        <taxon>Elateriformia</taxon>
        <taxon>Elateroidea</taxon>
        <taxon>Lampyridae</taxon>
        <taxon>Luciolinae</taxon>
        <taxon>Aquatica</taxon>
    </lineage>
</organism>
<evidence type="ECO:0000256" key="1">
    <source>
        <dbReference type="SAM" id="Phobius"/>
    </source>
</evidence>
<dbReference type="Pfam" id="PF11901">
    <property type="entry name" value="DM9"/>
    <property type="match status" value="1"/>
</dbReference>
<comment type="caution">
    <text evidence="2">The sequence shown here is derived from an EMBL/GenBank/DDBJ whole genome shotgun (WGS) entry which is preliminary data.</text>
</comment>
<name>A0AAN7P156_9COLE</name>
<dbReference type="Proteomes" id="UP001353858">
    <property type="component" value="Unassembled WGS sequence"/>
</dbReference>